<gene>
    <name evidence="1" type="ORF">APD33_13790</name>
</gene>
<reference evidence="1 2" key="1">
    <citation type="submission" date="2015-10" db="EMBL/GenBank/DDBJ databases">
        <title>The utility of whole genome sequencing in characterizing Acinetobacter epidemiology and analyzing hospital outbreaks.</title>
        <authorList>
            <person name="Ozer E.A."/>
            <person name="Fitzpatrick M.A."/>
            <person name="Hauser A.R."/>
        </authorList>
    </citation>
    <scope>NUCLEOTIDE SEQUENCE [LARGE SCALE GENOMIC DNA]</scope>
    <source>
        <strain evidence="1 2">ABBL072</strain>
    </source>
</reference>
<protein>
    <submittedName>
        <fullName evidence="1">Phage tail protein</fullName>
    </submittedName>
</protein>
<dbReference type="InterPro" id="IPR010265">
    <property type="entry name" value="Phage_lambda_TipM"/>
</dbReference>
<comment type="caution">
    <text evidence="1">The sequence shown here is derived from an EMBL/GenBank/DDBJ whole genome shotgun (WGS) entry which is preliminary data.</text>
</comment>
<dbReference type="RefSeq" id="WP_000911027.1">
    <property type="nucleotide sequence ID" value="NZ_CACSGJ010000056.1"/>
</dbReference>
<dbReference type="EMBL" id="LLGC01000179">
    <property type="protein sequence ID" value="KQE03681.1"/>
    <property type="molecule type" value="Genomic_DNA"/>
</dbReference>
<dbReference type="AlphaFoldDB" id="A0AAP1FCL7"/>
<organism evidence="1 2">
    <name type="scientific">Acinetobacter baumannii</name>
    <dbReference type="NCBI Taxonomy" id="470"/>
    <lineage>
        <taxon>Bacteria</taxon>
        <taxon>Pseudomonadati</taxon>
        <taxon>Pseudomonadota</taxon>
        <taxon>Gammaproteobacteria</taxon>
        <taxon>Moraxellales</taxon>
        <taxon>Moraxellaceae</taxon>
        <taxon>Acinetobacter</taxon>
        <taxon>Acinetobacter calcoaceticus/baumannii complex</taxon>
    </lineage>
</organism>
<evidence type="ECO:0000313" key="2">
    <source>
        <dbReference type="Proteomes" id="UP000051449"/>
    </source>
</evidence>
<accession>A0AAP1FCL7</accession>
<sequence length="109" mass="12552">MLKFEWSPDLGCERDETPLVTVTKFGDGYEARLATGINSQPNKWTVTFTKNLDEYRKIRAFLKQHGAVKAFEWVDPEGELGRYVCRSWKSKQVGFGVLQITGVFEQVFE</sequence>
<name>A0AAP1FCL7_ACIBA</name>
<dbReference type="Proteomes" id="UP000051449">
    <property type="component" value="Unassembled WGS sequence"/>
</dbReference>
<evidence type="ECO:0000313" key="1">
    <source>
        <dbReference type="EMBL" id="KQE03681.1"/>
    </source>
</evidence>
<dbReference type="Pfam" id="PF05939">
    <property type="entry name" value="Phage_min_tail"/>
    <property type="match status" value="1"/>
</dbReference>
<proteinExistence type="predicted"/>